<evidence type="ECO:0000313" key="1">
    <source>
        <dbReference type="EMBL" id="GIX78587.1"/>
    </source>
</evidence>
<name>A0AAV4N1H0_CAEEX</name>
<dbReference type="Proteomes" id="UP001054945">
    <property type="component" value="Unassembled WGS sequence"/>
</dbReference>
<comment type="caution">
    <text evidence="1">The sequence shown here is derived from an EMBL/GenBank/DDBJ whole genome shotgun (WGS) entry which is preliminary data.</text>
</comment>
<accession>A0AAV4N1H0</accession>
<protein>
    <submittedName>
        <fullName evidence="1">Uncharacterized protein</fullName>
    </submittedName>
</protein>
<dbReference type="AlphaFoldDB" id="A0AAV4N1H0"/>
<keyword evidence="2" id="KW-1185">Reference proteome</keyword>
<organism evidence="1 2">
    <name type="scientific">Caerostris extrusa</name>
    <name type="common">Bark spider</name>
    <name type="synonym">Caerostris bankana</name>
    <dbReference type="NCBI Taxonomy" id="172846"/>
    <lineage>
        <taxon>Eukaryota</taxon>
        <taxon>Metazoa</taxon>
        <taxon>Ecdysozoa</taxon>
        <taxon>Arthropoda</taxon>
        <taxon>Chelicerata</taxon>
        <taxon>Arachnida</taxon>
        <taxon>Araneae</taxon>
        <taxon>Araneomorphae</taxon>
        <taxon>Entelegynae</taxon>
        <taxon>Araneoidea</taxon>
        <taxon>Araneidae</taxon>
        <taxon>Caerostris</taxon>
    </lineage>
</organism>
<sequence length="141" mass="15812">MSSGRRRFHLRDPKAMAVEIGMYGRQERKQVRGPPAMTAVAVTRVSDSAGSIDTSEKAEEVAATGELEILIFTTSPPLKQNSQIRGSHYCKYIKRKKKVVQNKDVPQEEATHRQSGRTLFMTCIIHKHITVSNLAYLSLTL</sequence>
<evidence type="ECO:0000313" key="2">
    <source>
        <dbReference type="Proteomes" id="UP001054945"/>
    </source>
</evidence>
<reference evidence="1 2" key="1">
    <citation type="submission" date="2021-06" db="EMBL/GenBank/DDBJ databases">
        <title>Caerostris extrusa draft genome.</title>
        <authorList>
            <person name="Kono N."/>
            <person name="Arakawa K."/>
        </authorList>
    </citation>
    <scope>NUCLEOTIDE SEQUENCE [LARGE SCALE GENOMIC DNA]</scope>
</reference>
<gene>
    <name evidence="1" type="ORF">CEXT_322981</name>
</gene>
<dbReference type="EMBL" id="BPLR01020429">
    <property type="protein sequence ID" value="GIX78587.1"/>
    <property type="molecule type" value="Genomic_DNA"/>
</dbReference>
<proteinExistence type="predicted"/>